<name>A0A3S5AD51_9PLAT</name>
<sequence length="244" mass="26264">MVDDSHSQKELFLLPSLTSLGSVGYRRARSDQASAEVTDREIKGGTCVEGVASIRGVPPIPDLPIVKQTIVGSSGTPAPPPNGIFGLRGQSQSSPETGPLPPMAHQTVATPFAMAAELQDNSSDSSILLDRHSGLSLDPRQYQLELDWPDYYSRLIPKAGSDTRYSGALSESMGGQINTDDGALESWSADRQPVVFLVQVRLFQDPGGTLVPTEAMADSNQPIANEQLFGQWKNLVWVGELYLV</sequence>
<gene>
    <name evidence="1" type="ORF">PXEA_LOCUS11036</name>
</gene>
<protein>
    <submittedName>
        <fullName evidence="1">Uncharacterized protein</fullName>
    </submittedName>
</protein>
<keyword evidence="2" id="KW-1185">Reference proteome</keyword>
<proteinExistence type="predicted"/>
<accession>A0A3S5AD51</accession>
<evidence type="ECO:0000313" key="2">
    <source>
        <dbReference type="Proteomes" id="UP000784294"/>
    </source>
</evidence>
<comment type="caution">
    <text evidence="1">The sequence shown here is derived from an EMBL/GenBank/DDBJ whole genome shotgun (WGS) entry which is preliminary data.</text>
</comment>
<reference evidence="1" key="1">
    <citation type="submission" date="2018-11" db="EMBL/GenBank/DDBJ databases">
        <authorList>
            <consortium name="Pathogen Informatics"/>
        </authorList>
    </citation>
    <scope>NUCLEOTIDE SEQUENCE</scope>
</reference>
<dbReference type="Proteomes" id="UP000784294">
    <property type="component" value="Unassembled WGS sequence"/>
</dbReference>
<dbReference type="EMBL" id="CAAALY010033317">
    <property type="protein sequence ID" value="VEL17596.1"/>
    <property type="molecule type" value="Genomic_DNA"/>
</dbReference>
<dbReference type="AlphaFoldDB" id="A0A3S5AD51"/>
<evidence type="ECO:0000313" key="1">
    <source>
        <dbReference type="EMBL" id="VEL17596.1"/>
    </source>
</evidence>
<organism evidence="1 2">
    <name type="scientific">Protopolystoma xenopodis</name>
    <dbReference type="NCBI Taxonomy" id="117903"/>
    <lineage>
        <taxon>Eukaryota</taxon>
        <taxon>Metazoa</taxon>
        <taxon>Spiralia</taxon>
        <taxon>Lophotrochozoa</taxon>
        <taxon>Platyhelminthes</taxon>
        <taxon>Monogenea</taxon>
        <taxon>Polyopisthocotylea</taxon>
        <taxon>Polystomatidea</taxon>
        <taxon>Polystomatidae</taxon>
        <taxon>Protopolystoma</taxon>
    </lineage>
</organism>